<feature type="domain" description="HAT C-terminal dimerisation" evidence="1">
    <location>
        <begin position="85"/>
        <end position="149"/>
    </location>
</feature>
<dbReference type="Pfam" id="PF05699">
    <property type="entry name" value="Dimer_Tnp_hAT"/>
    <property type="match status" value="1"/>
</dbReference>
<proteinExistence type="predicted"/>
<dbReference type="EMBL" id="HACG01043195">
    <property type="protein sequence ID" value="CEK90060.1"/>
    <property type="molecule type" value="Transcribed_RNA"/>
</dbReference>
<reference evidence="2" key="1">
    <citation type="submission" date="2014-12" db="EMBL/GenBank/DDBJ databases">
        <title>Insight into the proteome of Arion vulgaris.</title>
        <authorList>
            <person name="Aradska J."/>
            <person name="Bulat T."/>
            <person name="Smidak R."/>
            <person name="Sarate P."/>
            <person name="Gangsoo J."/>
            <person name="Sialana F."/>
            <person name="Bilban M."/>
            <person name="Lubec G."/>
        </authorList>
    </citation>
    <scope>NUCLEOTIDE SEQUENCE</scope>
    <source>
        <tissue evidence="2">Skin</tissue>
    </source>
</reference>
<dbReference type="PANTHER" id="PTHR45749">
    <property type="match status" value="1"/>
</dbReference>
<dbReference type="EMBL" id="HACG01043196">
    <property type="protein sequence ID" value="CEK90061.1"/>
    <property type="molecule type" value="Transcribed_RNA"/>
</dbReference>
<dbReference type="GO" id="GO:0046983">
    <property type="term" value="F:protein dimerization activity"/>
    <property type="evidence" value="ECO:0007669"/>
    <property type="project" value="InterPro"/>
</dbReference>
<sequence>MELDTRGKEVNDILLTFSAVQPDHIICANDEEIQLSVTKLTAVYDELSEEDLCLEIPRLRRHLQAAEINLEEAKHWTVLQFLRFIIKWDFVESLSYLTLTLRFFLTICVSVASCERSFSKMKLIKNYLRSTMSQSRLSDLAVLSIEHELTRQIDFDDVIDLFATMKTRRHSF</sequence>
<dbReference type="InterPro" id="IPR008906">
    <property type="entry name" value="HATC_C_dom"/>
</dbReference>
<gene>
    <name evidence="2" type="primary">ORF174475</name>
    <name evidence="3" type="synonym">ORF174484</name>
</gene>
<organism evidence="2">
    <name type="scientific">Arion vulgaris</name>
    <dbReference type="NCBI Taxonomy" id="1028688"/>
    <lineage>
        <taxon>Eukaryota</taxon>
        <taxon>Metazoa</taxon>
        <taxon>Spiralia</taxon>
        <taxon>Lophotrochozoa</taxon>
        <taxon>Mollusca</taxon>
        <taxon>Gastropoda</taxon>
        <taxon>Heterobranchia</taxon>
        <taxon>Euthyneura</taxon>
        <taxon>Panpulmonata</taxon>
        <taxon>Eupulmonata</taxon>
        <taxon>Stylommatophora</taxon>
        <taxon>Helicina</taxon>
        <taxon>Arionoidea</taxon>
        <taxon>Arionidae</taxon>
        <taxon>Arion</taxon>
    </lineage>
</organism>
<dbReference type="AlphaFoldDB" id="A0A0B7BD40"/>
<protein>
    <recommendedName>
        <fullName evidence="1">HAT C-terminal dimerisation domain-containing protein</fullName>
    </recommendedName>
</protein>
<dbReference type="PANTHER" id="PTHR45749:SF21">
    <property type="entry name" value="DUF4371 DOMAIN-CONTAINING PROTEIN"/>
    <property type="match status" value="1"/>
</dbReference>
<evidence type="ECO:0000313" key="3">
    <source>
        <dbReference type="EMBL" id="CEK90061.1"/>
    </source>
</evidence>
<name>A0A0B7BD40_9EUPU</name>
<evidence type="ECO:0000313" key="2">
    <source>
        <dbReference type="EMBL" id="CEK90060.1"/>
    </source>
</evidence>
<evidence type="ECO:0000259" key="1">
    <source>
        <dbReference type="Pfam" id="PF05699"/>
    </source>
</evidence>
<accession>A0A0B7BD40</accession>